<organism evidence="1 2">
    <name type="scientific">Metarhizium brunneum</name>
    <dbReference type="NCBI Taxonomy" id="500148"/>
    <lineage>
        <taxon>Eukaryota</taxon>
        <taxon>Fungi</taxon>
        <taxon>Dikarya</taxon>
        <taxon>Ascomycota</taxon>
        <taxon>Pezizomycotina</taxon>
        <taxon>Sordariomycetes</taxon>
        <taxon>Hypocreomycetidae</taxon>
        <taxon>Hypocreales</taxon>
        <taxon>Clavicipitaceae</taxon>
        <taxon>Metarhizium</taxon>
    </lineage>
</organism>
<name>A0A7D5UZ96_9HYPO</name>
<dbReference type="EMBL" id="CP058935">
    <property type="protein sequence ID" value="QLI70133.1"/>
    <property type="molecule type" value="Genomic_DNA"/>
</dbReference>
<dbReference type="Proteomes" id="UP000510686">
    <property type="component" value="Chromosome 4"/>
</dbReference>
<reference evidence="1 2" key="1">
    <citation type="submission" date="2020-07" db="EMBL/GenBank/DDBJ databases">
        <title>Telomere length de novo assembly of all 7 chromosomes of the fungus, Metarhizium brunneum, using a novel assembly pipeline.</title>
        <authorList>
            <person name="Saud z."/>
            <person name="Kortsinoglou A."/>
            <person name="Kouvelis V.N."/>
            <person name="Butt T.M."/>
        </authorList>
    </citation>
    <scope>NUCLEOTIDE SEQUENCE [LARGE SCALE GENOMIC DNA]</scope>
    <source>
        <strain evidence="1 2">4556</strain>
    </source>
</reference>
<dbReference type="GeneID" id="26241335"/>
<protein>
    <submittedName>
        <fullName evidence="1">Uncharacterized protein</fullName>
    </submittedName>
</protein>
<sequence>MPETVLSFATMLDLLIHLYSRPGDAYAAVDRLTMPTDRCFGDLQRQLQSFLRLDGSNTVQLLLHGAMADMGYEPDRQKQLDPTAVEMYTSLLTALIQSRSHDASLKTPLLRSAASLRISGEVTLAMVLFASCWFSEYDPSSVPPVIKVWCAWLPSRQSDDQEAGVNPEKHMYVGAGPHDARDELPRHNGRGVVNFALRSMVPRARHEGAWDVAAFRDVMAFRSGMLVADCVSRDNRDIAAFIQVAGQFPALLDPSETRDVWSGHPIVHLGRAAMYIRQIKHLVVCSGRPREMGIVFGLLYALSSPRHNKYIRGLVSPSPSQSVVCCPAPFCGADALPCDLDRPLPVDEGGASTNPVRLLVASIVQEGLDAEAWQENINRRLRLCHEWSRGMHGHLGPYDPVSAARAVAPTCIRILMRIAELCGCDMTSGMGGRAEGL</sequence>
<proteinExistence type="predicted"/>
<keyword evidence="2" id="KW-1185">Reference proteome</keyword>
<evidence type="ECO:0000313" key="1">
    <source>
        <dbReference type="EMBL" id="QLI70133.1"/>
    </source>
</evidence>
<evidence type="ECO:0000313" key="2">
    <source>
        <dbReference type="Proteomes" id="UP000510686"/>
    </source>
</evidence>
<dbReference type="KEGG" id="mbrn:26241335"/>
<accession>A0A7D5UZ96</accession>
<dbReference type="AlphaFoldDB" id="A0A7D5UZ96"/>
<dbReference type="OrthoDB" id="4942191at2759"/>
<gene>
    <name evidence="1" type="ORF">G6M90_00g078030</name>
</gene>
<dbReference type="RefSeq" id="XP_014545302.2">
    <property type="nucleotide sequence ID" value="XM_014689816.2"/>
</dbReference>